<evidence type="ECO:0000313" key="2">
    <source>
        <dbReference type="Proteomes" id="UP000094056"/>
    </source>
</evidence>
<protein>
    <submittedName>
        <fullName evidence="1">Uncharacterized protein</fullName>
    </submittedName>
</protein>
<dbReference type="EMBL" id="MAYW01000400">
    <property type="protein sequence ID" value="ODS29713.1"/>
    <property type="molecule type" value="Genomic_DNA"/>
</dbReference>
<organism evidence="1 2">
    <name type="scientific">Candidatus Scalindua rubra</name>
    <dbReference type="NCBI Taxonomy" id="1872076"/>
    <lineage>
        <taxon>Bacteria</taxon>
        <taxon>Pseudomonadati</taxon>
        <taxon>Planctomycetota</taxon>
        <taxon>Candidatus Brocadiia</taxon>
        <taxon>Candidatus Brocadiales</taxon>
        <taxon>Candidatus Scalinduaceae</taxon>
        <taxon>Candidatus Scalindua</taxon>
    </lineage>
</organism>
<dbReference type="AlphaFoldDB" id="A0A1E3X1Y6"/>
<reference evidence="1 2" key="1">
    <citation type="submission" date="2016-07" db="EMBL/GenBank/DDBJ databases">
        <title>Draft genome of Scalindua rubra, obtained from a brine-seawater interface in the Red Sea, sheds light on salt adaptation in anammox bacteria.</title>
        <authorList>
            <person name="Speth D.R."/>
            <person name="Lagkouvardos I."/>
            <person name="Wang Y."/>
            <person name="Qian P.-Y."/>
            <person name="Dutilh B.E."/>
            <person name="Jetten M.S."/>
        </authorList>
    </citation>
    <scope>NUCLEOTIDE SEQUENCE [LARGE SCALE GENOMIC DNA]</scope>
    <source>
        <strain evidence="1">BSI-1</strain>
    </source>
</reference>
<gene>
    <name evidence="1" type="ORF">SCARUB_05184</name>
</gene>
<comment type="caution">
    <text evidence="1">The sequence shown here is derived from an EMBL/GenBank/DDBJ whole genome shotgun (WGS) entry which is preliminary data.</text>
</comment>
<dbReference type="Proteomes" id="UP000094056">
    <property type="component" value="Unassembled WGS sequence"/>
</dbReference>
<evidence type="ECO:0000313" key="1">
    <source>
        <dbReference type="EMBL" id="ODS29713.1"/>
    </source>
</evidence>
<name>A0A1E3X1Y6_9BACT</name>
<sequence>MGFFDSLFGKNITVRLTDENGNLVERKINKKMFDELVAKGTIKEIDVVQAHILDPIEGYYVANWAVGEDIDRETVQKFSTDDKQIYISIAYEKGEPQTLVMKKEVWVKQKQLFDKIESGQEYQSDMESFLSDFEKKAKQKKDD</sequence>
<accession>A0A1E3X1Y6</accession>
<proteinExistence type="predicted"/>